<dbReference type="CDD" id="cd06089">
    <property type="entry name" value="KOW_RPL26"/>
    <property type="match status" value="1"/>
</dbReference>
<dbReference type="EMBL" id="CACRXK020000962">
    <property type="protein sequence ID" value="CAB3986087.1"/>
    <property type="molecule type" value="Genomic_DNA"/>
</dbReference>
<name>A0A7D9HM89_PARCT</name>
<dbReference type="SMART" id="SM00739">
    <property type="entry name" value="KOW"/>
    <property type="match status" value="1"/>
</dbReference>
<dbReference type="OrthoDB" id="359154at2759"/>
<evidence type="ECO:0000313" key="7">
    <source>
        <dbReference type="EMBL" id="CAB3986087.1"/>
    </source>
</evidence>
<dbReference type="GO" id="GO:0006412">
    <property type="term" value="P:translation"/>
    <property type="evidence" value="ECO:0007669"/>
    <property type="project" value="InterPro"/>
</dbReference>
<sequence>MEACLPVRRFTQWVQPASVQNGRRPRVIFRMSAANRVARGSIKIPWNKFGYDRLPERFSRSLPGSKRKKKPRTHKEWPVVRGDLVQILSGKDKGKQGKVKDVIRSKNTIIVAGLNTEIQKLDATEATHGTYIRMEEPLPYTDVILVDPSDKQPTTVSFRYTELGERVRVSDRTGRIIPKPPWERRDWKERSVLKDGPEDTVPASATRSTYLPSLLHFHEEIMLIHGIQPSVPKTKPSLRDLIIKELEEKPPPTELIESVPEPGLFMRIYLGMQGFFGTFFRR</sequence>
<comment type="similarity">
    <text evidence="1 6">Belongs to the universal ribosomal protein uL24 family.</text>
</comment>
<evidence type="ECO:0000256" key="1">
    <source>
        <dbReference type="ARBA" id="ARBA00010618"/>
    </source>
</evidence>
<dbReference type="GO" id="GO:0003735">
    <property type="term" value="F:structural constituent of ribosome"/>
    <property type="evidence" value="ECO:0007669"/>
    <property type="project" value="InterPro"/>
</dbReference>
<evidence type="ECO:0000256" key="6">
    <source>
        <dbReference type="RuleBase" id="RU003477"/>
    </source>
</evidence>
<dbReference type="GO" id="GO:0003723">
    <property type="term" value="F:RNA binding"/>
    <property type="evidence" value="ECO:0007669"/>
    <property type="project" value="InterPro"/>
</dbReference>
<evidence type="ECO:0000256" key="4">
    <source>
        <dbReference type="ARBA" id="ARBA00035283"/>
    </source>
</evidence>
<dbReference type="GO" id="GO:1990904">
    <property type="term" value="C:ribonucleoprotein complex"/>
    <property type="evidence" value="ECO:0007669"/>
    <property type="project" value="UniProtKB-KW"/>
</dbReference>
<dbReference type="InterPro" id="IPR008991">
    <property type="entry name" value="Translation_prot_SH3-like_sf"/>
</dbReference>
<protein>
    <recommendedName>
        <fullName evidence="4">Large ribosomal subunit protein uL24m</fullName>
    </recommendedName>
    <alternativeName>
        <fullName evidence="5">39S ribosomal protein L24, mitochondrial</fullName>
    </alternativeName>
</protein>
<dbReference type="AlphaFoldDB" id="A0A7D9HM89"/>
<evidence type="ECO:0000256" key="3">
    <source>
        <dbReference type="ARBA" id="ARBA00023274"/>
    </source>
</evidence>
<evidence type="ECO:0000313" key="8">
    <source>
        <dbReference type="Proteomes" id="UP001152795"/>
    </source>
</evidence>
<keyword evidence="8" id="KW-1185">Reference proteome</keyword>
<keyword evidence="2 6" id="KW-0689">Ribosomal protein</keyword>
<evidence type="ECO:0000256" key="5">
    <source>
        <dbReference type="ARBA" id="ARBA00035357"/>
    </source>
</evidence>
<dbReference type="InterPro" id="IPR041988">
    <property type="entry name" value="Ribosomal_uL24_KOW"/>
</dbReference>
<dbReference type="InterPro" id="IPR014722">
    <property type="entry name" value="Rib_uL2_dom2"/>
</dbReference>
<dbReference type="InterPro" id="IPR003256">
    <property type="entry name" value="Ribosomal_uL24"/>
</dbReference>
<dbReference type="InterPro" id="IPR005824">
    <property type="entry name" value="KOW"/>
</dbReference>
<dbReference type="PANTHER" id="PTHR12903">
    <property type="entry name" value="MITOCHONDRIAL RIBOSOMAL PROTEIN L24"/>
    <property type="match status" value="1"/>
</dbReference>
<dbReference type="Pfam" id="PF00467">
    <property type="entry name" value="KOW"/>
    <property type="match status" value="1"/>
</dbReference>
<accession>A0A7D9HM89</accession>
<keyword evidence="3 6" id="KW-0687">Ribonucleoprotein</keyword>
<organism evidence="7 8">
    <name type="scientific">Paramuricea clavata</name>
    <name type="common">Red gorgonian</name>
    <name type="synonym">Violescent sea-whip</name>
    <dbReference type="NCBI Taxonomy" id="317549"/>
    <lineage>
        <taxon>Eukaryota</taxon>
        <taxon>Metazoa</taxon>
        <taxon>Cnidaria</taxon>
        <taxon>Anthozoa</taxon>
        <taxon>Octocorallia</taxon>
        <taxon>Malacalcyonacea</taxon>
        <taxon>Plexauridae</taxon>
        <taxon>Paramuricea</taxon>
    </lineage>
</organism>
<dbReference type="InterPro" id="IPR057264">
    <property type="entry name" value="Ribosomal_uL24_C"/>
</dbReference>
<gene>
    <name evidence="7" type="ORF">PACLA_8A036990</name>
</gene>
<proteinExistence type="inferred from homology"/>
<evidence type="ECO:0000256" key="2">
    <source>
        <dbReference type="ARBA" id="ARBA00022980"/>
    </source>
</evidence>
<dbReference type="GO" id="GO:0005840">
    <property type="term" value="C:ribosome"/>
    <property type="evidence" value="ECO:0007669"/>
    <property type="project" value="UniProtKB-KW"/>
</dbReference>
<dbReference type="HAMAP" id="MF_01326_B">
    <property type="entry name" value="Ribosomal_uL24_B"/>
    <property type="match status" value="1"/>
</dbReference>
<dbReference type="InterPro" id="IPR005825">
    <property type="entry name" value="Ribosomal_uL24_CS"/>
</dbReference>
<dbReference type="SUPFAM" id="SSF50104">
    <property type="entry name" value="Translation proteins SH3-like domain"/>
    <property type="match status" value="1"/>
</dbReference>
<reference evidence="7" key="1">
    <citation type="submission" date="2020-04" db="EMBL/GenBank/DDBJ databases">
        <authorList>
            <person name="Alioto T."/>
            <person name="Alioto T."/>
            <person name="Gomez Garrido J."/>
        </authorList>
    </citation>
    <scope>NUCLEOTIDE SEQUENCE</scope>
    <source>
        <strain evidence="7">A484AB</strain>
    </source>
</reference>
<dbReference type="Pfam" id="PF17136">
    <property type="entry name" value="ribosomal_L24"/>
    <property type="match status" value="1"/>
</dbReference>
<dbReference type="PROSITE" id="PS01108">
    <property type="entry name" value="RIBOSOMAL_L24"/>
    <property type="match status" value="1"/>
</dbReference>
<comment type="caution">
    <text evidence="7">The sequence shown here is derived from an EMBL/GenBank/DDBJ whole genome shotgun (WGS) entry which is preliminary data.</text>
</comment>
<dbReference type="Proteomes" id="UP001152795">
    <property type="component" value="Unassembled WGS sequence"/>
</dbReference>
<dbReference type="Gene3D" id="2.30.30.30">
    <property type="match status" value="1"/>
</dbReference>
<dbReference type="NCBIfam" id="TIGR01079">
    <property type="entry name" value="rplX_bact"/>
    <property type="match status" value="1"/>
</dbReference>